<reference evidence="3 4" key="1">
    <citation type="submission" date="2019-09" db="EMBL/GenBank/DDBJ databases">
        <title>Serinicoccus pratensis sp. nov., isolated from meadow soil.</title>
        <authorList>
            <person name="Zhang W."/>
        </authorList>
    </citation>
    <scope>NUCLEOTIDE SEQUENCE [LARGE SCALE GENOMIC DNA]</scope>
    <source>
        <strain evidence="3 4">W204</strain>
    </source>
</reference>
<sequence>MTDRPTDTHLRDDDQHDADLRNDSDASLVTRREELRVRTEQVARGRVVLRKRVVEEEQTITVTVRREELEVVEEDAADVSAAPLHDRGSDAETLGSDRAQDEARRPEARLSEARADDDVEMVLYAERPVVTMEVVPVERVMLRRSVTTEERTISSDVSHEEIVVEGDGLDHADRLDT</sequence>
<dbReference type="InterPro" id="IPR019060">
    <property type="entry name" value="DUF2382"/>
</dbReference>
<gene>
    <name evidence="3" type="ORF">FY030_05245</name>
</gene>
<feature type="compositionally biased region" description="Basic and acidic residues" evidence="1">
    <location>
        <begin position="98"/>
        <end position="112"/>
    </location>
</feature>
<evidence type="ECO:0000256" key="1">
    <source>
        <dbReference type="SAM" id="MobiDB-lite"/>
    </source>
</evidence>
<dbReference type="PANTHER" id="PTHR38463">
    <property type="entry name" value="STRESS RESPONSE PROTEIN YSNF"/>
    <property type="match status" value="1"/>
</dbReference>
<accession>A0A5J6V3D4</accession>
<dbReference type="AlphaFoldDB" id="A0A5J6V3D4"/>
<dbReference type="PANTHER" id="PTHR38463:SF1">
    <property type="entry name" value="STRESS RESPONSE PROTEIN YSNF"/>
    <property type="match status" value="1"/>
</dbReference>
<dbReference type="EMBL" id="CP044427">
    <property type="protein sequence ID" value="QFG68198.1"/>
    <property type="molecule type" value="Genomic_DNA"/>
</dbReference>
<evidence type="ECO:0000313" key="3">
    <source>
        <dbReference type="EMBL" id="QFG68198.1"/>
    </source>
</evidence>
<dbReference type="RefSeq" id="WP_158060587.1">
    <property type="nucleotide sequence ID" value="NZ_CP044427.1"/>
</dbReference>
<feature type="region of interest" description="Disordered" evidence="1">
    <location>
        <begin position="1"/>
        <end position="26"/>
    </location>
</feature>
<protein>
    <submittedName>
        <fullName evidence="3">DUF2382 domain-containing protein</fullName>
    </submittedName>
</protein>
<feature type="region of interest" description="Disordered" evidence="1">
    <location>
        <begin position="71"/>
        <end position="112"/>
    </location>
</feature>
<dbReference type="Pfam" id="PF09557">
    <property type="entry name" value="DUF2382"/>
    <property type="match status" value="1"/>
</dbReference>
<dbReference type="KEGG" id="serw:FY030_05245"/>
<feature type="domain" description="DUF2382" evidence="2">
    <location>
        <begin position="30"/>
        <end position="164"/>
    </location>
</feature>
<evidence type="ECO:0000313" key="4">
    <source>
        <dbReference type="Proteomes" id="UP000326546"/>
    </source>
</evidence>
<dbReference type="Proteomes" id="UP000326546">
    <property type="component" value="Chromosome"/>
</dbReference>
<organism evidence="3 4">
    <name type="scientific">Ornithinimicrobium pratense</name>
    <dbReference type="NCBI Taxonomy" id="2593973"/>
    <lineage>
        <taxon>Bacteria</taxon>
        <taxon>Bacillati</taxon>
        <taxon>Actinomycetota</taxon>
        <taxon>Actinomycetes</taxon>
        <taxon>Micrococcales</taxon>
        <taxon>Ornithinimicrobiaceae</taxon>
        <taxon>Ornithinimicrobium</taxon>
    </lineage>
</organism>
<proteinExistence type="predicted"/>
<name>A0A5J6V3D4_9MICO</name>
<dbReference type="InterPro" id="IPR052967">
    <property type="entry name" value="Stress_Response_Assoc"/>
</dbReference>
<keyword evidence="4" id="KW-1185">Reference proteome</keyword>
<evidence type="ECO:0000259" key="2">
    <source>
        <dbReference type="Pfam" id="PF09557"/>
    </source>
</evidence>